<accession>A0AAN7FDJ9</accession>
<dbReference type="InterPro" id="IPR055357">
    <property type="entry name" value="LRR_At1g61320_AtMIF1"/>
</dbReference>
<dbReference type="EMBL" id="JAXUIC010000005">
    <property type="protein sequence ID" value="KAK4591228.1"/>
    <property type="molecule type" value="Genomic_DNA"/>
</dbReference>
<dbReference type="InterPro" id="IPR053781">
    <property type="entry name" value="F-box_AtFBL13-like"/>
</dbReference>
<dbReference type="AlphaFoldDB" id="A0AAN7FDJ9"/>
<evidence type="ECO:0000313" key="2">
    <source>
        <dbReference type="EMBL" id="KAK4591228.1"/>
    </source>
</evidence>
<dbReference type="Proteomes" id="UP001324115">
    <property type="component" value="Unassembled WGS sequence"/>
</dbReference>
<sequence length="211" mass="24180">MELQNKQEGDRISDLPEPIIHRILSLLDTKAAARTSVFSKTWQCVWTSLHSFVFNEMDFDAEGTECLSFTPGINQKFRRKKIAKMIRYSLPQIVLEAKTISALRLAKCKLEPNCKFYCSHLKILALNIAHLDEQVIQNLTLSCPLIEAFRLHKCGGLEYLKVSSVPQLSLVKIMKENLLNRDFEARRPLLPLLYDVKVECLDGEEDSKNSK</sequence>
<keyword evidence="3" id="KW-1185">Reference proteome</keyword>
<protein>
    <recommendedName>
        <fullName evidence="1">F-box domain-containing protein</fullName>
    </recommendedName>
</protein>
<evidence type="ECO:0000259" key="1">
    <source>
        <dbReference type="PROSITE" id="PS50181"/>
    </source>
</evidence>
<evidence type="ECO:0000313" key="3">
    <source>
        <dbReference type="Proteomes" id="UP001324115"/>
    </source>
</evidence>
<organism evidence="2 3">
    <name type="scientific">Quercus rubra</name>
    <name type="common">Northern red oak</name>
    <name type="synonym">Quercus borealis</name>
    <dbReference type="NCBI Taxonomy" id="3512"/>
    <lineage>
        <taxon>Eukaryota</taxon>
        <taxon>Viridiplantae</taxon>
        <taxon>Streptophyta</taxon>
        <taxon>Embryophyta</taxon>
        <taxon>Tracheophyta</taxon>
        <taxon>Spermatophyta</taxon>
        <taxon>Magnoliopsida</taxon>
        <taxon>eudicotyledons</taxon>
        <taxon>Gunneridae</taxon>
        <taxon>Pentapetalae</taxon>
        <taxon>rosids</taxon>
        <taxon>fabids</taxon>
        <taxon>Fagales</taxon>
        <taxon>Fagaceae</taxon>
        <taxon>Quercus</taxon>
    </lineage>
</organism>
<dbReference type="Pfam" id="PF00646">
    <property type="entry name" value="F-box"/>
    <property type="match status" value="1"/>
</dbReference>
<dbReference type="InterPro" id="IPR053772">
    <property type="entry name" value="At1g61320/At1g61330-like"/>
</dbReference>
<dbReference type="SUPFAM" id="SSF81383">
    <property type="entry name" value="F-box domain"/>
    <property type="match status" value="1"/>
</dbReference>
<dbReference type="CDD" id="cd22160">
    <property type="entry name" value="F-box_AtFBL13-like"/>
    <property type="match status" value="1"/>
</dbReference>
<proteinExistence type="predicted"/>
<dbReference type="PANTHER" id="PTHR34145">
    <property type="entry name" value="OS02G0105600 PROTEIN"/>
    <property type="match status" value="1"/>
</dbReference>
<dbReference type="PROSITE" id="PS50181">
    <property type="entry name" value="FBOX"/>
    <property type="match status" value="1"/>
</dbReference>
<dbReference type="Gene3D" id="1.20.1280.50">
    <property type="match status" value="1"/>
</dbReference>
<dbReference type="Pfam" id="PF23622">
    <property type="entry name" value="LRR_At1g61320_AtMIF1"/>
    <property type="match status" value="1"/>
</dbReference>
<dbReference type="PANTHER" id="PTHR34145:SF51">
    <property type="entry name" value="FBD DOMAIN-CONTAINING PROTEIN"/>
    <property type="match status" value="1"/>
</dbReference>
<feature type="domain" description="F-box" evidence="1">
    <location>
        <begin position="9"/>
        <end position="57"/>
    </location>
</feature>
<gene>
    <name evidence="2" type="ORF">RGQ29_021432</name>
</gene>
<comment type="caution">
    <text evidence="2">The sequence shown here is derived from an EMBL/GenBank/DDBJ whole genome shotgun (WGS) entry which is preliminary data.</text>
</comment>
<dbReference type="InterPro" id="IPR001810">
    <property type="entry name" value="F-box_dom"/>
</dbReference>
<reference evidence="2 3" key="1">
    <citation type="journal article" date="2023" name="G3 (Bethesda)">
        <title>A haplotype-resolved chromosome-scale genome for Quercus rubra L. provides insights into the genetics of adaptive traits for red oak species.</title>
        <authorList>
            <person name="Kapoor B."/>
            <person name="Jenkins J."/>
            <person name="Schmutz J."/>
            <person name="Zhebentyayeva T."/>
            <person name="Kuelheim C."/>
            <person name="Coggeshall M."/>
            <person name="Heim C."/>
            <person name="Lasky J.R."/>
            <person name="Leites L."/>
            <person name="Islam-Faridi N."/>
            <person name="Romero-Severson J."/>
            <person name="DeLeo V.L."/>
            <person name="Lucas S.M."/>
            <person name="Lazic D."/>
            <person name="Gailing O."/>
            <person name="Carlson J."/>
            <person name="Staton M."/>
        </authorList>
    </citation>
    <scope>NUCLEOTIDE SEQUENCE [LARGE SCALE GENOMIC DNA]</scope>
    <source>
        <strain evidence="2">Pseudo-F2</strain>
    </source>
</reference>
<dbReference type="InterPro" id="IPR036047">
    <property type="entry name" value="F-box-like_dom_sf"/>
</dbReference>
<name>A0AAN7FDJ9_QUERU</name>